<evidence type="ECO:0000313" key="7">
    <source>
        <dbReference type="EMBL" id="MBK5897918.1"/>
    </source>
</evidence>
<evidence type="ECO:0000256" key="1">
    <source>
        <dbReference type="ARBA" id="ARBA00004651"/>
    </source>
</evidence>
<feature type="transmembrane region" description="Helical" evidence="6">
    <location>
        <begin position="405"/>
        <end position="425"/>
    </location>
</feature>
<dbReference type="Proteomes" id="UP000604730">
    <property type="component" value="Unassembled WGS sequence"/>
</dbReference>
<feature type="transmembrane region" description="Helical" evidence="6">
    <location>
        <begin position="12"/>
        <end position="35"/>
    </location>
</feature>
<dbReference type="InterPro" id="IPR024923">
    <property type="entry name" value="PG_synth_SpoVB"/>
</dbReference>
<evidence type="ECO:0000256" key="3">
    <source>
        <dbReference type="ARBA" id="ARBA00022692"/>
    </source>
</evidence>
<keyword evidence="5 6" id="KW-0472">Membrane</keyword>
<dbReference type="EMBL" id="JAEPRJ010000001">
    <property type="protein sequence ID" value="MBK5897918.1"/>
    <property type="molecule type" value="Genomic_DNA"/>
</dbReference>
<accession>A0ABS1J184</accession>
<feature type="transmembrane region" description="Helical" evidence="6">
    <location>
        <begin position="241"/>
        <end position="260"/>
    </location>
</feature>
<keyword evidence="4 6" id="KW-1133">Transmembrane helix</keyword>
<feature type="transmembrane region" description="Helical" evidence="6">
    <location>
        <begin position="296"/>
        <end position="319"/>
    </location>
</feature>
<feature type="transmembrane region" description="Helical" evidence="6">
    <location>
        <begin position="194"/>
        <end position="220"/>
    </location>
</feature>
<dbReference type="PANTHER" id="PTHR30250">
    <property type="entry name" value="PST FAMILY PREDICTED COLANIC ACID TRANSPORTER"/>
    <property type="match status" value="1"/>
</dbReference>
<dbReference type="Pfam" id="PF01943">
    <property type="entry name" value="Polysacc_synt"/>
    <property type="match status" value="1"/>
</dbReference>
<dbReference type="InterPro" id="IPR002797">
    <property type="entry name" value="Polysacc_synth"/>
</dbReference>
<evidence type="ECO:0000256" key="6">
    <source>
        <dbReference type="SAM" id="Phobius"/>
    </source>
</evidence>
<feature type="transmembrane region" description="Helical" evidence="6">
    <location>
        <begin position="431"/>
        <end position="454"/>
    </location>
</feature>
<keyword evidence="3 6" id="KW-0812">Transmembrane</keyword>
<organism evidence="7 8">
    <name type="scientific">Catonella massiliensis</name>
    <dbReference type="NCBI Taxonomy" id="2799636"/>
    <lineage>
        <taxon>Bacteria</taxon>
        <taxon>Bacillati</taxon>
        <taxon>Bacillota</taxon>
        <taxon>Clostridia</taxon>
        <taxon>Lachnospirales</taxon>
        <taxon>Lachnospiraceae</taxon>
        <taxon>Catonella</taxon>
    </lineage>
</organism>
<evidence type="ECO:0000313" key="8">
    <source>
        <dbReference type="Proteomes" id="UP000604730"/>
    </source>
</evidence>
<feature type="transmembrane region" description="Helical" evidence="6">
    <location>
        <begin position="88"/>
        <end position="112"/>
    </location>
</feature>
<feature type="transmembrane region" description="Helical" evidence="6">
    <location>
        <begin position="132"/>
        <end position="150"/>
    </location>
</feature>
<feature type="transmembrane region" description="Helical" evidence="6">
    <location>
        <begin position="162"/>
        <end position="182"/>
    </location>
</feature>
<dbReference type="CDD" id="cd13124">
    <property type="entry name" value="MATE_SpoVB_like"/>
    <property type="match status" value="1"/>
</dbReference>
<proteinExistence type="predicted"/>
<dbReference type="RefSeq" id="WP_208429374.1">
    <property type="nucleotide sequence ID" value="NZ_JAEPRJ010000001.1"/>
</dbReference>
<feature type="transmembrane region" description="Helical" evidence="6">
    <location>
        <begin position="494"/>
        <end position="516"/>
    </location>
</feature>
<comment type="subcellular location">
    <subcellularLocation>
        <location evidence="1">Cell membrane</location>
        <topology evidence="1">Multi-pass membrane protein</topology>
    </subcellularLocation>
</comment>
<feature type="transmembrane region" description="Helical" evidence="6">
    <location>
        <begin position="370"/>
        <end position="393"/>
    </location>
</feature>
<evidence type="ECO:0000256" key="5">
    <source>
        <dbReference type="ARBA" id="ARBA00023136"/>
    </source>
</evidence>
<keyword evidence="8" id="KW-1185">Reference proteome</keyword>
<reference evidence="7 8" key="1">
    <citation type="submission" date="2021-01" db="EMBL/GenBank/DDBJ databases">
        <title>Isolation and description of Catonella massiliensis sp. nov., a novel Catonella species, isolated from a stable periodontitis subject.</title>
        <authorList>
            <person name="Antezack A."/>
            <person name="Boxberger M."/>
            <person name="La Scola B."/>
            <person name="Monnet-Corti V."/>
        </authorList>
    </citation>
    <scope>NUCLEOTIDE SEQUENCE [LARGE SCALE GENOMIC DNA]</scope>
    <source>
        <strain evidence="7 8">Marseille-Q4567</strain>
    </source>
</reference>
<sequence>MNSQNKRQTDNFLIQGSILAATSILVRIIGLVYRVPMARILGNEGIGYYGYAFEIYNFCFIISSYGMPMAVSKLVSERTAKKEYTNSLKLLLGALIVALTSGGILSAGVYFGAGFISTHMFANPAIQIPLRALAPTVLVSAVLGVVRGFFQGKGTMVPTAISQLFEQVVNGIISVWAAFAFAKAHSASMNIAAYGAAGGVTGTFAGAFAGLMFISFLLFVNMPILKRQRKRDQGEPEAMPYLIKVILATSVPVMLSQILVRSNGLISMTLFNNILNHKGVAKETYTALYGIYEGKFLLLCNIVMGITSAITTASIPSLVRGNVLSTKKEVGKKVRMALKFNLIIAIPATIGLAILGGPIIRLLFGDTDPVIGKVMTVGAATIALYTVSILFCTIIQSIYSMMIPVVINLIAMLVVIVFTYILLMYTSLNIFALVLGGMLMPAIVIVLCTLVIRLQLRIRIELFRTFVIPTVASGIMGVVVYFIYNLVLKFTGRYYLGLLLSLPLGMFTFFVFEILLKGVSKKELHNFPKGHSIIRLAQKLHLMR</sequence>
<dbReference type="PANTHER" id="PTHR30250:SF21">
    <property type="entry name" value="LIPID II FLIPPASE MURJ"/>
    <property type="match status" value="1"/>
</dbReference>
<comment type="caution">
    <text evidence="7">The sequence shown here is derived from an EMBL/GenBank/DDBJ whole genome shotgun (WGS) entry which is preliminary data.</text>
</comment>
<keyword evidence="2" id="KW-1003">Cell membrane</keyword>
<dbReference type="PIRSF" id="PIRSF038958">
    <property type="entry name" value="PG_synth_SpoVB"/>
    <property type="match status" value="1"/>
</dbReference>
<protein>
    <submittedName>
        <fullName evidence="7">Polysaccharide biosynthesis protein</fullName>
    </submittedName>
</protein>
<evidence type="ECO:0000256" key="4">
    <source>
        <dbReference type="ARBA" id="ARBA00022989"/>
    </source>
</evidence>
<name>A0ABS1J184_9FIRM</name>
<dbReference type="InterPro" id="IPR050833">
    <property type="entry name" value="Poly_Biosynth_Transport"/>
</dbReference>
<evidence type="ECO:0000256" key="2">
    <source>
        <dbReference type="ARBA" id="ARBA00022475"/>
    </source>
</evidence>
<gene>
    <name evidence="7" type="ORF">JJN12_09040</name>
</gene>
<feature type="transmembrane region" description="Helical" evidence="6">
    <location>
        <begin position="55"/>
        <end position="76"/>
    </location>
</feature>
<feature type="transmembrane region" description="Helical" evidence="6">
    <location>
        <begin position="340"/>
        <end position="364"/>
    </location>
</feature>
<feature type="transmembrane region" description="Helical" evidence="6">
    <location>
        <begin position="466"/>
        <end position="488"/>
    </location>
</feature>